<dbReference type="Proteomes" id="UP000186004">
    <property type="component" value="Unassembled WGS sequence"/>
</dbReference>
<feature type="compositionally biased region" description="Polar residues" evidence="1">
    <location>
        <begin position="428"/>
        <end position="438"/>
    </location>
</feature>
<dbReference type="GO" id="GO:0030246">
    <property type="term" value="F:carbohydrate binding"/>
    <property type="evidence" value="ECO:0007669"/>
    <property type="project" value="UniProtKB-KW"/>
</dbReference>
<dbReference type="RefSeq" id="WP_139337925.1">
    <property type="nucleotide sequence ID" value="NZ_FTNF01000004.1"/>
</dbReference>
<evidence type="ECO:0000259" key="2">
    <source>
        <dbReference type="PROSITE" id="PS50927"/>
    </source>
</evidence>
<dbReference type="InterPro" id="IPR036426">
    <property type="entry name" value="Bulb-type_lectin_dom_sf"/>
</dbReference>
<dbReference type="EMBL" id="FTNF01000004">
    <property type="protein sequence ID" value="SIQ78705.1"/>
    <property type="molecule type" value="Genomic_DNA"/>
</dbReference>
<reference evidence="3 4" key="1">
    <citation type="submission" date="2017-01" db="EMBL/GenBank/DDBJ databases">
        <authorList>
            <person name="Mah S.A."/>
            <person name="Swanson W.J."/>
            <person name="Moy G.W."/>
            <person name="Vacquier V.D."/>
        </authorList>
    </citation>
    <scope>NUCLEOTIDE SEQUENCE [LARGE SCALE GENOMIC DNA]</scope>
    <source>
        <strain evidence="3 4">DSM 45758</strain>
    </source>
</reference>
<accession>A0A1N6VLL7</accession>
<organism evidence="3 4">
    <name type="scientific">Micromonospora avicenniae</name>
    <dbReference type="NCBI Taxonomy" id="1198245"/>
    <lineage>
        <taxon>Bacteria</taxon>
        <taxon>Bacillati</taxon>
        <taxon>Actinomycetota</taxon>
        <taxon>Actinomycetes</taxon>
        <taxon>Micromonosporales</taxon>
        <taxon>Micromonosporaceae</taxon>
        <taxon>Micromonospora</taxon>
    </lineage>
</organism>
<feature type="region of interest" description="Disordered" evidence="1">
    <location>
        <begin position="376"/>
        <end position="442"/>
    </location>
</feature>
<dbReference type="SUPFAM" id="SSF53955">
    <property type="entry name" value="Lysozyme-like"/>
    <property type="match status" value="2"/>
</dbReference>
<sequence length="540" mass="55636">MSMASGGGGRSRLRHTLRGLNVPRRPFGSPARRWTAALLLLVLAGAAGVVASSGFGRATAGQAPQLVGLPVPAGEARMVAAAALSCPALTPARLAGQLMAASGFDADARTSAGSGLAGLSDASWERWKPTVAAHRTDDAANITALAHLTCDLVGQVRQAGIEGDAWLLALGAYHSGIAAVREAGGVPAPAREYVDTVAGYAAWYARQPLSGIATPTTAIGTVGVAPSRDTPARPVPEDYLAAVRAAGGRCPALSPARVAAQLMAASGFNPNLLGVDGGQGIAQFTPERWARYAPFAAAASPWDPGAAVPALAHTMCSLVSEFAGVGKDPYRTALAAFRAGPEAVRQAGGVPDNPAVRDYLNLVSTYAGYYGADARLAGKPPAQPSRTPTATRTPQSPRPHATRPGSGATTRPSPTRSATTSKPPKQPDWQTRVVNGTSVLRPGGSWRTNRLTLALTSDGNVVLYDQGRRVWSAQTSGKGADQLVFQADGNLVLYTRGMATIWSTRTDGHNGAILVLQNDGNVTISQNGRTLWQTGTAKAG</sequence>
<dbReference type="Gene3D" id="1.10.530.10">
    <property type="match status" value="2"/>
</dbReference>
<feature type="compositionally biased region" description="Low complexity" evidence="1">
    <location>
        <begin position="408"/>
        <end position="423"/>
    </location>
</feature>
<dbReference type="PROSITE" id="PS50927">
    <property type="entry name" value="BULB_LECTIN"/>
    <property type="match status" value="1"/>
</dbReference>
<feature type="compositionally biased region" description="Polar residues" evidence="1">
    <location>
        <begin position="384"/>
        <end position="395"/>
    </location>
</feature>
<evidence type="ECO:0000313" key="4">
    <source>
        <dbReference type="Proteomes" id="UP000186004"/>
    </source>
</evidence>
<protein>
    <submittedName>
        <fullName evidence="3">D-mannose binding lectin</fullName>
    </submittedName>
</protein>
<dbReference type="SUPFAM" id="SSF51110">
    <property type="entry name" value="alpha-D-mannose-specific plant lectins"/>
    <property type="match status" value="1"/>
</dbReference>
<keyword evidence="4" id="KW-1185">Reference proteome</keyword>
<proteinExistence type="predicted"/>
<dbReference type="InterPro" id="IPR001480">
    <property type="entry name" value="Bulb-type_lectin_dom"/>
</dbReference>
<evidence type="ECO:0000256" key="1">
    <source>
        <dbReference type="SAM" id="MobiDB-lite"/>
    </source>
</evidence>
<evidence type="ECO:0000313" key="3">
    <source>
        <dbReference type="EMBL" id="SIQ78705.1"/>
    </source>
</evidence>
<feature type="domain" description="Bulb-type lectin" evidence="2">
    <location>
        <begin position="431"/>
        <end position="537"/>
    </location>
</feature>
<dbReference type="SMART" id="SM00108">
    <property type="entry name" value="B_lectin"/>
    <property type="match status" value="1"/>
</dbReference>
<dbReference type="OrthoDB" id="9815778at2"/>
<keyword evidence="3" id="KW-0430">Lectin</keyword>
<gene>
    <name evidence="3" type="ORF">SAMN05444858_104165</name>
</gene>
<dbReference type="Gene3D" id="2.90.10.10">
    <property type="entry name" value="Bulb-type lectin domain"/>
    <property type="match status" value="2"/>
</dbReference>
<dbReference type="AlphaFoldDB" id="A0A1N6VLL7"/>
<dbReference type="InterPro" id="IPR023346">
    <property type="entry name" value="Lysozyme-like_dom_sf"/>
</dbReference>
<name>A0A1N6VLL7_9ACTN</name>
<dbReference type="STRING" id="1198245.SAMN05444858_104165"/>
<dbReference type="CDD" id="cd00254">
    <property type="entry name" value="LT-like"/>
    <property type="match status" value="1"/>
</dbReference>